<dbReference type="Pfam" id="PF09815">
    <property type="entry name" value="XK-related"/>
    <property type="match status" value="1"/>
</dbReference>
<dbReference type="Proteomes" id="UP000694398">
    <property type="component" value="Unassembled WGS sequence"/>
</dbReference>
<organism evidence="9 10">
    <name type="scientific">Chinchilla lanigera</name>
    <name type="common">Long-tailed chinchilla</name>
    <name type="synonym">Chinchilla villidera</name>
    <dbReference type="NCBI Taxonomy" id="34839"/>
    <lineage>
        <taxon>Eukaryota</taxon>
        <taxon>Metazoa</taxon>
        <taxon>Chordata</taxon>
        <taxon>Craniata</taxon>
        <taxon>Vertebrata</taxon>
        <taxon>Euteleostomi</taxon>
        <taxon>Mammalia</taxon>
        <taxon>Eutheria</taxon>
        <taxon>Euarchontoglires</taxon>
        <taxon>Glires</taxon>
        <taxon>Rodentia</taxon>
        <taxon>Hystricomorpha</taxon>
        <taxon>Chinchillidae</taxon>
        <taxon>Chinchilla</taxon>
    </lineage>
</organism>
<feature type="region of interest" description="Disordered" evidence="8">
    <location>
        <begin position="428"/>
        <end position="663"/>
    </location>
</feature>
<accession>A0A8C2VX73</accession>
<dbReference type="PANTHER" id="PTHR16024">
    <property type="entry name" value="XK-RELATED PROTEIN"/>
    <property type="match status" value="1"/>
</dbReference>
<evidence type="ECO:0000256" key="6">
    <source>
        <dbReference type="ARBA" id="ARBA00023136"/>
    </source>
</evidence>
<keyword evidence="3" id="KW-1003">Cell membrane</keyword>
<feature type="compositionally biased region" description="Low complexity" evidence="8">
    <location>
        <begin position="552"/>
        <end position="565"/>
    </location>
</feature>
<evidence type="ECO:0000256" key="2">
    <source>
        <dbReference type="ARBA" id="ARBA00008789"/>
    </source>
</evidence>
<keyword evidence="10" id="KW-1185">Reference proteome</keyword>
<comment type="subcellular location">
    <subcellularLocation>
        <location evidence="1">Cell membrane</location>
        <topology evidence="1">Multi-pass membrane protein</topology>
    </subcellularLocation>
    <subcellularLocation>
        <location evidence="7">Membrane</location>
        <topology evidence="7">Multi-pass membrane protein</topology>
    </subcellularLocation>
</comment>
<keyword evidence="5 7" id="KW-1133">Transmembrane helix</keyword>
<gene>
    <name evidence="9" type="primary">XKR5</name>
</gene>
<name>A0A8C2VX73_CHILA</name>
<feature type="transmembrane region" description="Helical" evidence="7">
    <location>
        <begin position="261"/>
        <end position="279"/>
    </location>
</feature>
<feature type="region of interest" description="Disordered" evidence="8">
    <location>
        <begin position="356"/>
        <end position="377"/>
    </location>
</feature>
<dbReference type="PANTHER" id="PTHR16024:SF15">
    <property type="entry name" value="XK-RELATED PROTEIN 5"/>
    <property type="match status" value="1"/>
</dbReference>
<reference evidence="9" key="1">
    <citation type="submission" date="2025-08" db="UniProtKB">
        <authorList>
            <consortium name="Ensembl"/>
        </authorList>
    </citation>
    <scope>IDENTIFICATION</scope>
</reference>
<evidence type="ECO:0000256" key="7">
    <source>
        <dbReference type="RuleBase" id="RU910716"/>
    </source>
</evidence>
<dbReference type="AlphaFoldDB" id="A0A8C2VX73"/>
<feature type="compositionally biased region" description="Polar residues" evidence="8">
    <location>
        <begin position="458"/>
        <end position="468"/>
    </location>
</feature>
<reference evidence="9" key="2">
    <citation type="submission" date="2025-09" db="UniProtKB">
        <authorList>
            <consortium name="Ensembl"/>
        </authorList>
    </citation>
    <scope>IDENTIFICATION</scope>
</reference>
<feature type="region of interest" description="Disordered" evidence="8">
    <location>
        <begin position="14"/>
        <end position="72"/>
    </location>
</feature>
<keyword evidence="4 7" id="KW-0812">Transmembrane</keyword>
<feature type="compositionally biased region" description="Gly residues" evidence="8">
    <location>
        <begin position="502"/>
        <end position="511"/>
    </location>
</feature>
<dbReference type="InterPro" id="IPR018629">
    <property type="entry name" value="XK-rel"/>
</dbReference>
<dbReference type="InterPro" id="IPR050895">
    <property type="entry name" value="XK-related_scramblase"/>
</dbReference>
<feature type="transmembrane region" description="Helical" evidence="7">
    <location>
        <begin position="285"/>
        <end position="311"/>
    </location>
</feature>
<evidence type="ECO:0000313" key="10">
    <source>
        <dbReference type="Proteomes" id="UP000694398"/>
    </source>
</evidence>
<sequence>MGFRRCALRQRLIPDLQPAPVGGIHPRPRRSRPGPLPCSSSERSHSTRGPDPQPFAFSPPGGGERAPQAVPAEHTRHWDTLAALRTRRQASRPGHLQLQEADLVVLRLLEALLQSGPQLLLQTYISLASGFTDAVAGVSALLSWSSLSWALVSYTRVLDDMKPGRRAVPRAALFCQQLWRMGMLGTRVLSLVLFGRAYRVWVLVVGGAHWLVMTFWLVAQQSDIIDSTCHWRLFNLLVGAVYILCYLNFWDSPSRNRMVSFYLVMLLENVILLLLATDFSQGASWSGLCTVAGVLSGFLIGSVSLVIYYSLLHPESPGIRQDFVTKCCGLAEGESPAVEGPASTGSCLAESYELSSLQKPPSPEQGSPGPWHGGQSPGDVSFLSHHHWLLVKLALKTGNMSKLHAAFGESGPRCSPPAWGSVLLCKVQQAPPSPPQDASASQEGPELQGAPKAEADSLETSSYVSFASNHRDSAPAQGSPAWQGEGNPGEGPEVGPGTQQRGAGGQPGGREGQQSTTLYFSATTQEAASSPQEGSTPSPRASRSGRGPQRGSPAQSASPRPAAKPFPCSMADISPILGRGPGRCFCPSVGLQGTAPGRQDGEEWQEPAKDPSHPAPVDVRVSLRRRSLSPAEQPCLTSTPKSEPSPQACSHGGGRQQEASFLV</sequence>
<proteinExistence type="inferred from homology"/>
<keyword evidence="6 7" id="KW-0472">Membrane</keyword>
<feature type="compositionally biased region" description="Polar residues" evidence="8">
    <location>
        <begin position="515"/>
        <end position="541"/>
    </location>
</feature>
<feature type="transmembrane region" description="Helical" evidence="7">
    <location>
        <begin position="231"/>
        <end position="249"/>
    </location>
</feature>
<dbReference type="GeneTree" id="ENSGT01140000282533"/>
<evidence type="ECO:0000256" key="3">
    <source>
        <dbReference type="ARBA" id="ARBA00022475"/>
    </source>
</evidence>
<feature type="transmembrane region" description="Helical" evidence="7">
    <location>
        <begin position="200"/>
        <end position="219"/>
    </location>
</feature>
<evidence type="ECO:0000256" key="5">
    <source>
        <dbReference type="ARBA" id="ARBA00022989"/>
    </source>
</evidence>
<dbReference type="Ensembl" id="ENSCLAT00000021020.1">
    <property type="protein sequence ID" value="ENSCLAP00000020820.1"/>
    <property type="gene ID" value="ENSCLAG00000014261.1"/>
</dbReference>
<feature type="compositionally biased region" description="Polar residues" evidence="8">
    <location>
        <begin position="635"/>
        <end position="648"/>
    </location>
</feature>
<evidence type="ECO:0000256" key="8">
    <source>
        <dbReference type="SAM" id="MobiDB-lite"/>
    </source>
</evidence>
<protein>
    <recommendedName>
        <fullName evidence="7">XK-related protein</fullName>
    </recommendedName>
</protein>
<evidence type="ECO:0000256" key="4">
    <source>
        <dbReference type="ARBA" id="ARBA00022692"/>
    </source>
</evidence>
<evidence type="ECO:0000313" key="9">
    <source>
        <dbReference type="Ensembl" id="ENSCLAP00000020820.1"/>
    </source>
</evidence>
<dbReference type="GO" id="GO:0005886">
    <property type="term" value="C:plasma membrane"/>
    <property type="evidence" value="ECO:0007669"/>
    <property type="project" value="UniProtKB-SubCell"/>
</dbReference>
<comment type="similarity">
    <text evidence="2 7">Belongs to the XK family.</text>
</comment>
<evidence type="ECO:0000256" key="1">
    <source>
        <dbReference type="ARBA" id="ARBA00004651"/>
    </source>
</evidence>